<dbReference type="SUPFAM" id="SSF53790">
    <property type="entry name" value="Tetrapyrrole methylase"/>
    <property type="match status" value="1"/>
</dbReference>
<reference evidence="1" key="1">
    <citation type="submission" date="2020-01" db="EMBL/GenBank/DDBJ databases">
        <title>Insect and environment-associated Actinomycetes.</title>
        <authorList>
            <person name="Currrie C."/>
            <person name="Chevrette M."/>
            <person name="Carlson C."/>
            <person name="Stubbendieck R."/>
            <person name="Wendt-Pienkowski E."/>
        </authorList>
    </citation>
    <scope>NUCLEOTIDE SEQUENCE</scope>
    <source>
        <strain evidence="1">SID7499</strain>
    </source>
</reference>
<keyword evidence="1" id="KW-0489">Methyltransferase</keyword>
<evidence type="ECO:0000313" key="1">
    <source>
        <dbReference type="EMBL" id="NEE11462.1"/>
    </source>
</evidence>
<feature type="non-terminal residue" evidence="1">
    <location>
        <position position="1"/>
    </location>
</feature>
<organism evidence="1">
    <name type="scientific">Streptomyces sp. SID7499</name>
    <dbReference type="NCBI Taxonomy" id="2706086"/>
    <lineage>
        <taxon>Bacteria</taxon>
        <taxon>Bacillati</taxon>
        <taxon>Actinomycetota</taxon>
        <taxon>Actinomycetes</taxon>
        <taxon>Kitasatosporales</taxon>
        <taxon>Streptomycetaceae</taxon>
        <taxon>Streptomyces</taxon>
    </lineage>
</organism>
<keyword evidence="1" id="KW-0808">Transferase</keyword>
<sequence length="70" mass="7461">LVSAGRKPDTPLTVTIAGTTTRQRTWTATLGTIAQVLKQAKVLPSPEGHRPVIAVVGERSSAAQRDQLAW</sequence>
<protein>
    <submittedName>
        <fullName evidence="1">Bifunctional uroporphyrinogen-III C-methyltransferase/uroporphyrinogen-III synthase</fullName>
    </submittedName>
</protein>
<dbReference type="AlphaFoldDB" id="A0A6G3X1B5"/>
<dbReference type="InterPro" id="IPR035996">
    <property type="entry name" value="4pyrrol_Methylase_sf"/>
</dbReference>
<name>A0A6G3X1B5_9ACTN</name>
<feature type="non-terminal residue" evidence="1">
    <location>
        <position position="70"/>
    </location>
</feature>
<dbReference type="EMBL" id="JAAGMN010003603">
    <property type="protein sequence ID" value="NEE11462.1"/>
    <property type="molecule type" value="Genomic_DNA"/>
</dbReference>
<dbReference type="InterPro" id="IPR014776">
    <property type="entry name" value="4pyrrole_Mease_sub2"/>
</dbReference>
<dbReference type="GO" id="GO:0032259">
    <property type="term" value="P:methylation"/>
    <property type="evidence" value="ECO:0007669"/>
    <property type="project" value="UniProtKB-KW"/>
</dbReference>
<dbReference type="GO" id="GO:0008168">
    <property type="term" value="F:methyltransferase activity"/>
    <property type="evidence" value="ECO:0007669"/>
    <property type="project" value="UniProtKB-KW"/>
</dbReference>
<accession>A0A6G3X1B5</accession>
<comment type="caution">
    <text evidence="1">The sequence shown here is derived from an EMBL/GenBank/DDBJ whole genome shotgun (WGS) entry which is preliminary data.</text>
</comment>
<proteinExistence type="predicted"/>
<dbReference type="Gene3D" id="3.30.950.10">
    <property type="entry name" value="Methyltransferase, Cobalt-precorrin-4 Transmethylase, Domain 2"/>
    <property type="match status" value="1"/>
</dbReference>
<gene>
    <name evidence="1" type="ORF">G3M58_34010</name>
</gene>